<reference evidence="2" key="1">
    <citation type="submission" date="2018-05" db="EMBL/GenBank/DDBJ databases">
        <authorList>
            <person name="Lanie J.A."/>
            <person name="Ng W.-L."/>
            <person name="Kazmierczak K.M."/>
            <person name="Andrzejewski T.M."/>
            <person name="Davidsen T.M."/>
            <person name="Wayne K.J."/>
            <person name="Tettelin H."/>
            <person name="Glass J.I."/>
            <person name="Rusch D."/>
            <person name="Podicherti R."/>
            <person name="Tsui H.-C.T."/>
            <person name="Winkler M.E."/>
        </authorList>
    </citation>
    <scope>NUCLEOTIDE SEQUENCE</scope>
</reference>
<organism evidence="2">
    <name type="scientific">marine metagenome</name>
    <dbReference type="NCBI Taxonomy" id="408172"/>
    <lineage>
        <taxon>unclassified sequences</taxon>
        <taxon>metagenomes</taxon>
        <taxon>ecological metagenomes</taxon>
    </lineage>
</organism>
<dbReference type="EMBL" id="UINC01208581">
    <property type="protein sequence ID" value="SVE31184.1"/>
    <property type="molecule type" value="Genomic_DNA"/>
</dbReference>
<feature type="non-terminal residue" evidence="2">
    <location>
        <position position="93"/>
    </location>
</feature>
<accession>A0A383CGC4</accession>
<evidence type="ECO:0000313" key="2">
    <source>
        <dbReference type="EMBL" id="SVE31184.1"/>
    </source>
</evidence>
<dbReference type="InterPro" id="IPR003331">
    <property type="entry name" value="UDP_GlcNAc_Epimerase_2_dom"/>
</dbReference>
<feature type="domain" description="UDP-N-acetylglucosamine 2-epimerase" evidence="1">
    <location>
        <begin position="17"/>
        <end position="93"/>
    </location>
</feature>
<dbReference type="Gene3D" id="3.40.50.2000">
    <property type="entry name" value="Glycogen Phosphorylase B"/>
    <property type="match status" value="1"/>
</dbReference>
<sequence length="93" mass="10140">VVTGSRAEYGLLYWLLKDLQADPELDLQLVVTGMHLSSRFGSTYKLIEEDGFSINHKVDLGLDGDSAQDIAQSVGRGTIGFADVFGRLQPDIV</sequence>
<gene>
    <name evidence="2" type="ORF">METZ01_LOCUS484038</name>
</gene>
<name>A0A383CGC4_9ZZZZ</name>
<feature type="non-terminal residue" evidence="2">
    <location>
        <position position="1"/>
    </location>
</feature>
<evidence type="ECO:0000259" key="1">
    <source>
        <dbReference type="Pfam" id="PF02350"/>
    </source>
</evidence>
<protein>
    <recommendedName>
        <fullName evidence="1">UDP-N-acetylglucosamine 2-epimerase domain-containing protein</fullName>
    </recommendedName>
</protein>
<dbReference type="SUPFAM" id="SSF53756">
    <property type="entry name" value="UDP-Glycosyltransferase/glycogen phosphorylase"/>
    <property type="match status" value="1"/>
</dbReference>
<dbReference type="AlphaFoldDB" id="A0A383CGC4"/>
<dbReference type="Pfam" id="PF02350">
    <property type="entry name" value="Epimerase_2"/>
    <property type="match status" value="1"/>
</dbReference>
<proteinExistence type="predicted"/>